<gene>
    <name evidence="2" type="ORF">GCM10023258_33960</name>
</gene>
<sequence>MTHDPTNDRPSIAELKAVAQPPEHIARYNAEHWAGALYIRHLSIYATRALLPTHITPNGVTWLMILTGLVGALAIPFGGLVGPVVAVVAMQLQILLDCSDGEVARWRQRFSPAGIYLDRIGHYVTEAAIPVAIGLRADGWSLTDPGDVGGWTVLGLLVALGVLLNKAFTDLVHVARAKTGRPPLEDVAGTARPKASGMAAVRRAFDYLPIFRAFVAVEASILALAAGVVDAVRGDLLGTQVLVVAMVPLIVATAGGHLLGVLASSRLD</sequence>
<evidence type="ECO:0000313" key="3">
    <source>
        <dbReference type="Proteomes" id="UP001500427"/>
    </source>
</evidence>
<comment type="caution">
    <text evidence="2">The sequence shown here is derived from an EMBL/GenBank/DDBJ whole genome shotgun (WGS) entry which is preliminary data.</text>
</comment>
<dbReference type="EMBL" id="BAABIW010000024">
    <property type="protein sequence ID" value="GAA5033795.1"/>
    <property type="molecule type" value="Genomic_DNA"/>
</dbReference>
<feature type="transmembrane region" description="Helical" evidence="1">
    <location>
        <begin position="241"/>
        <end position="263"/>
    </location>
</feature>
<dbReference type="Gene3D" id="1.20.120.1760">
    <property type="match status" value="1"/>
</dbReference>
<evidence type="ECO:0000313" key="2">
    <source>
        <dbReference type="EMBL" id="GAA5033795.1"/>
    </source>
</evidence>
<proteinExistence type="predicted"/>
<organism evidence="2 3">
    <name type="scientific">Terrabacter aeriphilus</name>
    <dbReference type="NCBI Taxonomy" id="515662"/>
    <lineage>
        <taxon>Bacteria</taxon>
        <taxon>Bacillati</taxon>
        <taxon>Actinomycetota</taxon>
        <taxon>Actinomycetes</taxon>
        <taxon>Micrococcales</taxon>
        <taxon>Intrasporangiaceae</taxon>
        <taxon>Terrabacter</taxon>
    </lineage>
</organism>
<feature type="transmembrane region" description="Helical" evidence="1">
    <location>
        <begin position="148"/>
        <end position="168"/>
    </location>
</feature>
<keyword evidence="1" id="KW-0812">Transmembrane</keyword>
<dbReference type="RefSeq" id="WP_345508704.1">
    <property type="nucleotide sequence ID" value="NZ_BAABIW010000024.1"/>
</dbReference>
<protein>
    <submittedName>
        <fullName evidence="2">CDP-alcohol phosphatidyltransferase family protein</fullName>
    </submittedName>
</protein>
<dbReference type="InterPro" id="IPR043130">
    <property type="entry name" value="CDP-OH_PTrfase_TM_dom"/>
</dbReference>
<reference evidence="3" key="1">
    <citation type="journal article" date="2019" name="Int. J. Syst. Evol. Microbiol.">
        <title>The Global Catalogue of Microorganisms (GCM) 10K type strain sequencing project: providing services to taxonomists for standard genome sequencing and annotation.</title>
        <authorList>
            <consortium name="The Broad Institute Genomics Platform"/>
            <consortium name="The Broad Institute Genome Sequencing Center for Infectious Disease"/>
            <person name="Wu L."/>
            <person name="Ma J."/>
        </authorList>
    </citation>
    <scope>NUCLEOTIDE SEQUENCE [LARGE SCALE GENOMIC DNA]</scope>
    <source>
        <strain evidence="3">JCM 17687</strain>
    </source>
</reference>
<keyword evidence="1" id="KW-1133">Transmembrane helix</keyword>
<dbReference type="InterPro" id="IPR000462">
    <property type="entry name" value="CDP-OH_P_trans"/>
</dbReference>
<keyword evidence="1" id="KW-0472">Membrane</keyword>
<dbReference type="Proteomes" id="UP001500427">
    <property type="component" value="Unassembled WGS sequence"/>
</dbReference>
<feature type="transmembrane region" description="Helical" evidence="1">
    <location>
        <begin position="210"/>
        <end position="229"/>
    </location>
</feature>
<feature type="transmembrane region" description="Helical" evidence="1">
    <location>
        <begin position="60"/>
        <end position="86"/>
    </location>
</feature>
<keyword evidence="3" id="KW-1185">Reference proteome</keyword>
<accession>A0ABP9JK84</accession>
<dbReference type="Pfam" id="PF01066">
    <property type="entry name" value="CDP-OH_P_transf"/>
    <property type="match status" value="1"/>
</dbReference>
<evidence type="ECO:0000256" key="1">
    <source>
        <dbReference type="SAM" id="Phobius"/>
    </source>
</evidence>
<name>A0ABP9JK84_9MICO</name>